<comment type="caution">
    <text evidence="2">The sequence shown here is derived from an EMBL/GenBank/DDBJ whole genome shotgun (WGS) entry which is preliminary data.</text>
</comment>
<feature type="region of interest" description="Disordered" evidence="1">
    <location>
        <begin position="102"/>
        <end position="128"/>
    </location>
</feature>
<protein>
    <submittedName>
        <fullName evidence="2">Uncharacterized protein</fullName>
    </submittedName>
</protein>
<dbReference type="Proteomes" id="UP001341840">
    <property type="component" value="Unassembled WGS sequence"/>
</dbReference>
<reference evidence="2 3" key="1">
    <citation type="journal article" date="2023" name="Plants (Basel)">
        <title>Bridging the Gap: Combining Genomics and Transcriptomics Approaches to Understand Stylosanthes scabra, an Orphan Legume from the Brazilian Caatinga.</title>
        <authorList>
            <person name="Ferreira-Neto J.R.C."/>
            <person name="da Silva M.D."/>
            <person name="Binneck E."/>
            <person name="de Melo N.F."/>
            <person name="da Silva R.H."/>
            <person name="de Melo A.L.T.M."/>
            <person name="Pandolfi V."/>
            <person name="Bustamante F.O."/>
            <person name="Brasileiro-Vidal A.C."/>
            <person name="Benko-Iseppon A.M."/>
        </authorList>
    </citation>
    <scope>NUCLEOTIDE SEQUENCE [LARGE SCALE GENOMIC DNA]</scope>
    <source>
        <tissue evidence="2">Leaves</tissue>
    </source>
</reference>
<proteinExistence type="predicted"/>
<evidence type="ECO:0000313" key="3">
    <source>
        <dbReference type="Proteomes" id="UP001341840"/>
    </source>
</evidence>
<dbReference type="EMBL" id="JASCZI010246137">
    <property type="protein sequence ID" value="MED6214835.1"/>
    <property type="molecule type" value="Genomic_DNA"/>
</dbReference>
<name>A0ABU6YZR5_9FABA</name>
<organism evidence="2 3">
    <name type="scientific">Stylosanthes scabra</name>
    <dbReference type="NCBI Taxonomy" id="79078"/>
    <lineage>
        <taxon>Eukaryota</taxon>
        <taxon>Viridiplantae</taxon>
        <taxon>Streptophyta</taxon>
        <taxon>Embryophyta</taxon>
        <taxon>Tracheophyta</taxon>
        <taxon>Spermatophyta</taxon>
        <taxon>Magnoliopsida</taxon>
        <taxon>eudicotyledons</taxon>
        <taxon>Gunneridae</taxon>
        <taxon>Pentapetalae</taxon>
        <taxon>rosids</taxon>
        <taxon>fabids</taxon>
        <taxon>Fabales</taxon>
        <taxon>Fabaceae</taxon>
        <taxon>Papilionoideae</taxon>
        <taxon>50 kb inversion clade</taxon>
        <taxon>dalbergioids sensu lato</taxon>
        <taxon>Dalbergieae</taxon>
        <taxon>Pterocarpus clade</taxon>
        <taxon>Stylosanthes</taxon>
    </lineage>
</organism>
<evidence type="ECO:0000313" key="2">
    <source>
        <dbReference type="EMBL" id="MED6214835.1"/>
    </source>
</evidence>
<evidence type="ECO:0000256" key="1">
    <source>
        <dbReference type="SAM" id="MobiDB-lite"/>
    </source>
</evidence>
<feature type="non-terminal residue" evidence="2">
    <location>
        <position position="1"/>
    </location>
</feature>
<sequence length="128" mass="13383">FGRVGGAAGGVRTDEVVEPVVAALGHQVRDELELLLGDLLSHGVRVSCFVGFWGFDLPGGLAALRSIVYPTGNPRVWAGRRGIGPHLGTLLTRPYRDLAGHPGICPAHSTRQQGVAGSNPVNPTDSRG</sequence>
<keyword evidence="3" id="KW-1185">Reference proteome</keyword>
<gene>
    <name evidence="2" type="ORF">PIB30_107223</name>
</gene>
<accession>A0ABU6YZR5</accession>
<feature type="compositionally biased region" description="Polar residues" evidence="1">
    <location>
        <begin position="109"/>
        <end position="128"/>
    </location>
</feature>